<dbReference type="InterPro" id="IPR036942">
    <property type="entry name" value="Beta-barrel_TonB_sf"/>
</dbReference>
<sequence length="952" mass="103386">MVQRSSNKPGKHAGIDSDRLPLHINKKLIQSGIVAMLGGLAVGSSATAWSADEVSIETLQRENERLRQQIEQLRQAAGSSTSDAPSTTDATADTAATESIQSTASVEPERDEPPAKPGDIENVIVTAKKSLQKVIDVPQSISLVTGDDLRREDAVTLEAITRRLGNVKWNYGNSSTSNYSIRGLGKIANVDNGDPSVGLYVDGIAYAFNQMAYFNFVDVDTVEVARGPQGTSFGRNSSIGAIRVNYKRPSFTPGNEVIVGISKYEGQDWARGNGSIKATGISTGALVDQLLAYRTTLNVDKGGGWILNSYNPDNRYISSDRVSGRIQLLLQPSSTFNSRLSLDINPRNSENVNIGSTNFFFSQTPATFADGSPNTNLTTEQRLSRPWFTRNTDYTVVGDYFSQEFIASDTQQGVVTGSNGANLEFNWLLADRYQVSAISHARDYYFNAFRDDEGTVFDVQTAAGQNKYYKQYGQELRLVSQIDGVVDYQTGLFFQEAISDSAGNSIFGTDGGAWFATNAQYGRLDTTGPNGVSGRALLNDSLADLWRKAPTRSDNTSTALYANADWHITEPLTINTGIRAGQEKRELTASAFIKEQGFGTLLNPVSLGGFGNNAQGELAVTNSEAQLAIANQVAQRYFGLNSYAELSAAQKRQVADAKTIRNGRIGANFGPFTADAYKGDIYTYNVVPRYQITENVNAYLSLSYGEKSGLPGVLSTTGVPTSYEIRPEKNRAYEIGSKSTLLGGDLLFNVAVYLNDIKDYQQNVLLVDELATEANGQLTYVSAAGNVPKVRAQGVEIDGVYTGFRNLEIRYAAAYNDAYYKSFPTIANPVERANEGPFRDASGDTLPGVSKWSGNIGLTHTLPLANEKQLRSSVTTSYSTKFNSDNALSSFGVIPAQTLTDASLTFGDSAGRAEVSFFVKNVFDDDTVRNRTWNAFAPGFPRQFGLTFSSRL</sequence>
<keyword evidence="17" id="KW-1185">Reference proteome</keyword>
<keyword evidence="7" id="KW-0406">Ion transport</keyword>
<dbReference type="EMBL" id="FQWZ01000001">
    <property type="protein sequence ID" value="SHG53832.1"/>
    <property type="molecule type" value="Genomic_DNA"/>
</dbReference>
<evidence type="ECO:0000259" key="15">
    <source>
        <dbReference type="Pfam" id="PF07715"/>
    </source>
</evidence>
<dbReference type="Pfam" id="PF00593">
    <property type="entry name" value="TonB_dep_Rec_b-barrel"/>
    <property type="match status" value="1"/>
</dbReference>
<feature type="compositionally biased region" description="Low complexity" evidence="13">
    <location>
        <begin position="72"/>
        <end position="97"/>
    </location>
</feature>
<keyword evidence="16" id="KW-0675">Receptor</keyword>
<dbReference type="Pfam" id="PF07715">
    <property type="entry name" value="Plug"/>
    <property type="match status" value="1"/>
</dbReference>
<dbReference type="AlphaFoldDB" id="A0A1M5KLX8"/>
<keyword evidence="4" id="KW-0410">Iron transport</keyword>
<evidence type="ECO:0000256" key="3">
    <source>
        <dbReference type="ARBA" id="ARBA00022452"/>
    </source>
</evidence>
<dbReference type="PROSITE" id="PS52016">
    <property type="entry name" value="TONB_DEPENDENT_REC_3"/>
    <property type="match status" value="1"/>
</dbReference>
<dbReference type="GO" id="GO:0006826">
    <property type="term" value="P:iron ion transport"/>
    <property type="evidence" value="ECO:0007669"/>
    <property type="project" value="UniProtKB-KW"/>
</dbReference>
<gene>
    <name evidence="16" type="ORF">SAMN04488068_0646</name>
</gene>
<evidence type="ECO:0000256" key="6">
    <source>
        <dbReference type="ARBA" id="ARBA00023004"/>
    </source>
</evidence>
<dbReference type="GO" id="GO:0009279">
    <property type="term" value="C:cell outer membrane"/>
    <property type="evidence" value="ECO:0007669"/>
    <property type="project" value="UniProtKB-SubCell"/>
</dbReference>
<reference evidence="16 17" key="1">
    <citation type="submission" date="2016-11" db="EMBL/GenBank/DDBJ databases">
        <authorList>
            <person name="Jaros S."/>
            <person name="Januszkiewicz K."/>
            <person name="Wedrychowicz H."/>
        </authorList>
    </citation>
    <scope>NUCLEOTIDE SEQUENCE [LARGE SCALE GENOMIC DNA]</scope>
    <source>
        <strain evidence="16 17">CGMCC 1.7049</strain>
    </source>
</reference>
<dbReference type="PANTHER" id="PTHR32552:SF81">
    <property type="entry name" value="TONB-DEPENDENT OUTER MEMBRANE RECEPTOR"/>
    <property type="match status" value="1"/>
</dbReference>
<evidence type="ECO:0000256" key="13">
    <source>
        <dbReference type="SAM" id="MobiDB-lite"/>
    </source>
</evidence>
<evidence type="ECO:0000256" key="8">
    <source>
        <dbReference type="ARBA" id="ARBA00023077"/>
    </source>
</evidence>
<dbReference type="Proteomes" id="UP000199758">
    <property type="component" value="Unassembled WGS sequence"/>
</dbReference>
<dbReference type="RefSeq" id="WP_072893804.1">
    <property type="nucleotide sequence ID" value="NZ_FQWZ01000001.1"/>
</dbReference>
<dbReference type="InterPro" id="IPR012910">
    <property type="entry name" value="Plug_dom"/>
</dbReference>
<dbReference type="SUPFAM" id="SSF56935">
    <property type="entry name" value="Porins"/>
    <property type="match status" value="1"/>
</dbReference>
<keyword evidence="5 11" id="KW-0812">Transmembrane</keyword>
<dbReference type="PANTHER" id="PTHR32552">
    <property type="entry name" value="FERRICHROME IRON RECEPTOR-RELATED"/>
    <property type="match status" value="1"/>
</dbReference>
<dbReference type="OrthoDB" id="127311at2"/>
<evidence type="ECO:0000313" key="17">
    <source>
        <dbReference type="Proteomes" id="UP000199758"/>
    </source>
</evidence>
<evidence type="ECO:0000256" key="10">
    <source>
        <dbReference type="ARBA" id="ARBA00023237"/>
    </source>
</evidence>
<evidence type="ECO:0000256" key="5">
    <source>
        <dbReference type="ARBA" id="ARBA00022692"/>
    </source>
</evidence>
<keyword evidence="6" id="KW-0408">Iron</keyword>
<keyword evidence="8 12" id="KW-0798">TonB box</keyword>
<dbReference type="InterPro" id="IPR000531">
    <property type="entry name" value="Beta-barrel_TonB"/>
</dbReference>
<comment type="similarity">
    <text evidence="11 12">Belongs to the TonB-dependent receptor family.</text>
</comment>
<comment type="subcellular location">
    <subcellularLocation>
        <location evidence="1 11">Cell outer membrane</location>
        <topology evidence="1 11">Multi-pass membrane protein</topology>
    </subcellularLocation>
</comment>
<evidence type="ECO:0000256" key="4">
    <source>
        <dbReference type="ARBA" id="ARBA00022496"/>
    </source>
</evidence>
<feature type="region of interest" description="Disordered" evidence="13">
    <location>
        <begin position="72"/>
        <end position="121"/>
    </location>
</feature>
<dbReference type="InterPro" id="IPR039426">
    <property type="entry name" value="TonB-dep_rcpt-like"/>
</dbReference>
<evidence type="ECO:0000256" key="11">
    <source>
        <dbReference type="PROSITE-ProRule" id="PRU01360"/>
    </source>
</evidence>
<accession>A0A1M5KLX8</accession>
<feature type="domain" description="TonB-dependent receptor plug" evidence="15">
    <location>
        <begin position="134"/>
        <end position="240"/>
    </location>
</feature>
<evidence type="ECO:0000259" key="14">
    <source>
        <dbReference type="Pfam" id="PF00593"/>
    </source>
</evidence>
<dbReference type="STRING" id="490188.SAMN04488068_0646"/>
<keyword evidence="2 11" id="KW-0813">Transport</keyword>
<evidence type="ECO:0000256" key="7">
    <source>
        <dbReference type="ARBA" id="ARBA00023065"/>
    </source>
</evidence>
<evidence type="ECO:0000256" key="2">
    <source>
        <dbReference type="ARBA" id="ARBA00022448"/>
    </source>
</evidence>
<keyword evidence="3 11" id="KW-1134">Transmembrane beta strand</keyword>
<evidence type="ECO:0000256" key="12">
    <source>
        <dbReference type="RuleBase" id="RU003357"/>
    </source>
</evidence>
<feature type="domain" description="TonB-dependent receptor-like beta-barrel" evidence="14">
    <location>
        <begin position="359"/>
        <end position="922"/>
    </location>
</feature>
<evidence type="ECO:0000313" key="16">
    <source>
        <dbReference type="EMBL" id="SHG53832.1"/>
    </source>
</evidence>
<evidence type="ECO:0000256" key="9">
    <source>
        <dbReference type="ARBA" id="ARBA00023136"/>
    </source>
</evidence>
<organism evidence="16 17">
    <name type="scientific">Hydrocarboniphaga daqingensis</name>
    <dbReference type="NCBI Taxonomy" id="490188"/>
    <lineage>
        <taxon>Bacteria</taxon>
        <taxon>Pseudomonadati</taxon>
        <taxon>Pseudomonadota</taxon>
        <taxon>Gammaproteobacteria</taxon>
        <taxon>Nevskiales</taxon>
        <taxon>Nevskiaceae</taxon>
        <taxon>Hydrocarboniphaga</taxon>
    </lineage>
</organism>
<evidence type="ECO:0000256" key="1">
    <source>
        <dbReference type="ARBA" id="ARBA00004571"/>
    </source>
</evidence>
<dbReference type="Gene3D" id="2.40.170.20">
    <property type="entry name" value="TonB-dependent receptor, beta-barrel domain"/>
    <property type="match status" value="2"/>
</dbReference>
<keyword evidence="10 11" id="KW-0998">Cell outer membrane</keyword>
<proteinExistence type="inferred from homology"/>
<name>A0A1M5KLX8_9GAMM</name>
<protein>
    <submittedName>
        <fullName evidence="16">Outer membrane receptor proteins, mostly Fe transport</fullName>
    </submittedName>
</protein>
<keyword evidence="9 11" id="KW-0472">Membrane</keyword>